<dbReference type="InterPro" id="IPR045087">
    <property type="entry name" value="Cu-oxidase_fam"/>
</dbReference>
<dbReference type="InterPro" id="IPR011706">
    <property type="entry name" value="Cu-oxidase_C"/>
</dbReference>
<feature type="domain" description="Plastocyanin-like" evidence="3">
    <location>
        <begin position="433"/>
        <end position="537"/>
    </location>
</feature>
<keyword evidence="6" id="KW-1185">Reference proteome</keyword>
<dbReference type="PANTHER" id="PTHR48267">
    <property type="entry name" value="CUPREDOXIN SUPERFAMILY PROTEIN"/>
    <property type="match status" value="1"/>
</dbReference>
<dbReference type="RefSeq" id="WP_378262220.1">
    <property type="nucleotide sequence ID" value="NZ_JBHUKR010000004.1"/>
</dbReference>
<dbReference type="InterPro" id="IPR008972">
    <property type="entry name" value="Cupredoxin"/>
</dbReference>
<dbReference type="Proteomes" id="UP001597417">
    <property type="component" value="Unassembled WGS sequence"/>
</dbReference>
<evidence type="ECO:0000256" key="1">
    <source>
        <dbReference type="ARBA" id="ARBA00010609"/>
    </source>
</evidence>
<protein>
    <submittedName>
        <fullName evidence="5">Multicopper oxidase family protein</fullName>
    </submittedName>
</protein>
<comment type="similarity">
    <text evidence="1">Belongs to the multicopper oxidase family.</text>
</comment>
<sequence length="576" mass="61933">MGSARLPRPIRLAGVALLGLGSLAVLGPGSAPAEEQPGPCGPSPVPAFFSDDAPGLPVAEPDERGDYTLTAHVGAHSFHSGWPAVRTLGYSAPGAPMDYLGPTIVTREGTPTAVKVVNALPPAGVRVFPFDQPDNENTTTLHRHGGLQAPVDDGVPAPLQEQTPPGGSRVLHYPNTQAASPLWYHDHPDMNASYHVYEGLAGYIPNTDPLERTYGLPSGDFAKTFIVQDKSFNRDFTLCYGHTRPQFFGDLPVVNGTIAPKQQVEPRRYTFTLINGSDSRFYRFGFKQVCGRPSNAPRMTVVAGDNGYVLHPAPVTDLVVAPGERYKLVVDFTGHQSENWVLSNTAPIPFPGRFSDGVDPEGGRISQVMRFDVGSSVSSPDTSRVPATLAETNNSPPASALLAGARLRTVQGAEAGRGSPQLGDRDRVLDYSDPVTETPEYGTTEAWAFRNRTGDAHPIHEHLVELRLVGRWHVGRWDAGGNPVPSTIGPFEPAAAFESGPKDTFITPPDSITVWVGRYTVPGTAVWHCHIMSHEDGAASGGEVEMMRPLSVVSAPQLQLPFVVNLQRLDQLVRQP</sequence>
<evidence type="ECO:0000313" key="6">
    <source>
        <dbReference type="Proteomes" id="UP001597417"/>
    </source>
</evidence>
<dbReference type="Pfam" id="PF07731">
    <property type="entry name" value="Cu-oxidase_2"/>
    <property type="match status" value="1"/>
</dbReference>
<proteinExistence type="inferred from homology"/>
<evidence type="ECO:0000259" key="3">
    <source>
        <dbReference type="Pfam" id="PF07731"/>
    </source>
</evidence>
<accession>A0ABW5FQ73</accession>
<feature type="region of interest" description="Disordered" evidence="2">
    <location>
        <begin position="374"/>
        <end position="397"/>
    </location>
</feature>
<name>A0ABW5FQ73_9PSEU</name>
<comment type="caution">
    <text evidence="5">The sequence shown here is derived from an EMBL/GenBank/DDBJ whole genome shotgun (WGS) entry which is preliminary data.</text>
</comment>
<feature type="domain" description="Plastocyanin-like" evidence="4">
    <location>
        <begin position="136"/>
        <end position="204"/>
    </location>
</feature>
<dbReference type="InterPro" id="IPR011707">
    <property type="entry name" value="Cu-oxidase-like_N"/>
</dbReference>
<dbReference type="SUPFAM" id="SSF49503">
    <property type="entry name" value="Cupredoxins"/>
    <property type="match status" value="3"/>
</dbReference>
<dbReference type="Pfam" id="PF07732">
    <property type="entry name" value="Cu-oxidase_3"/>
    <property type="match status" value="1"/>
</dbReference>
<evidence type="ECO:0000313" key="5">
    <source>
        <dbReference type="EMBL" id="MFD2415952.1"/>
    </source>
</evidence>
<evidence type="ECO:0000256" key="2">
    <source>
        <dbReference type="SAM" id="MobiDB-lite"/>
    </source>
</evidence>
<dbReference type="PANTHER" id="PTHR48267:SF1">
    <property type="entry name" value="BILIRUBIN OXIDASE"/>
    <property type="match status" value="1"/>
</dbReference>
<evidence type="ECO:0000259" key="4">
    <source>
        <dbReference type="Pfam" id="PF07732"/>
    </source>
</evidence>
<feature type="region of interest" description="Disordered" evidence="2">
    <location>
        <begin position="413"/>
        <end position="437"/>
    </location>
</feature>
<dbReference type="EMBL" id="JBHUKR010000004">
    <property type="protein sequence ID" value="MFD2415952.1"/>
    <property type="molecule type" value="Genomic_DNA"/>
</dbReference>
<organism evidence="5 6">
    <name type="scientific">Amycolatopsis pigmentata</name>
    <dbReference type="NCBI Taxonomy" id="450801"/>
    <lineage>
        <taxon>Bacteria</taxon>
        <taxon>Bacillati</taxon>
        <taxon>Actinomycetota</taxon>
        <taxon>Actinomycetes</taxon>
        <taxon>Pseudonocardiales</taxon>
        <taxon>Pseudonocardiaceae</taxon>
        <taxon>Amycolatopsis</taxon>
    </lineage>
</organism>
<gene>
    <name evidence="5" type="ORF">ACFSXZ_06400</name>
</gene>
<dbReference type="Gene3D" id="2.60.40.420">
    <property type="entry name" value="Cupredoxins - blue copper proteins"/>
    <property type="match status" value="3"/>
</dbReference>
<reference evidence="6" key="1">
    <citation type="journal article" date="2019" name="Int. J. Syst. Evol. Microbiol.">
        <title>The Global Catalogue of Microorganisms (GCM) 10K type strain sequencing project: providing services to taxonomists for standard genome sequencing and annotation.</title>
        <authorList>
            <consortium name="The Broad Institute Genomics Platform"/>
            <consortium name="The Broad Institute Genome Sequencing Center for Infectious Disease"/>
            <person name="Wu L."/>
            <person name="Ma J."/>
        </authorList>
    </citation>
    <scope>NUCLEOTIDE SEQUENCE [LARGE SCALE GENOMIC DNA]</scope>
    <source>
        <strain evidence="6">CGMCC 4.7645</strain>
    </source>
</reference>